<dbReference type="Pfam" id="PF13185">
    <property type="entry name" value="GAF_2"/>
    <property type="match status" value="1"/>
</dbReference>
<feature type="domain" description="GGDEF" evidence="6">
    <location>
        <begin position="459"/>
        <end position="593"/>
    </location>
</feature>
<feature type="domain" description="PAS" evidence="3">
    <location>
        <begin position="170"/>
        <end position="247"/>
    </location>
</feature>
<dbReference type="InterPro" id="IPR012226">
    <property type="entry name" value="Diguanyl_cyclase/Pdiesterase"/>
</dbReference>
<dbReference type="OrthoDB" id="9804951at2"/>
<dbReference type="InterPro" id="IPR029016">
    <property type="entry name" value="GAF-like_dom_sf"/>
</dbReference>
<dbReference type="PROSITE" id="PS50112">
    <property type="entry name" value="PAS"/>
    <property type="match status" value="2"/>
</dbReference>
<dbReference type="SUPFAM" id="SSF55785">
    <property type="entry name" value="PYP-like sensor domain (PAS domain)"/>
    <property type="match status" value="2"/>
</dbReference>
<dbReference type="InterPro" id="IPR043128">
    <property type="entry name" value="Rev_trsase/Diguanyl_cyclase"/>
</dbReference>
<dbReference type="InterPro" id="IPR035919">
    <property type="entry name" value="EAL_sf"/>
</dbReference>
<dbReference type="SUPFAM" id="SSF55073">
    <property type="entry name" value="Nucleotide cyclase"/>
    <property type="match status" value="1"/>
</dbReference>
<organism evidence="7 8">
    <name type="scientific">Vreelandella alkaliphila</name>
    <dbReference type="NCBI Taxonomy" id="272774"/>
    <lineage>
        <taxon>Bacteria</taxon>
        <taxon>Pseudomonadati</taxon>
        <taxon>Pseudomonadota</taxon>
        <taxon>Gammaproteobacteria</taxon>
        <taxon>Oceanospirillales</taxon>
        <taxon>Halomonadaceae</taxon>
        <taxon>Vreelandella</taxon>
    </lineage>
</organism>
<evidence type="ECO:0000256" key="2">
    <source>
        <dbReference type="ARBA" id="ARBA00022636"/>
    </source>
</evidence>
<dbReference type="FunFam" id="3.20.20.450:FF:000001">
    <property type="entry name" value="Cyclic di-GMP phosphodiesterase yahA"/>
    <property type="match status" value="1"/>
</dbReference>
<dbReference type="SMART" id="SM00065">
    <property type="entry name" value="GAF"/>
    <property type="match status" value="1"/>
</dbReference>
<proteinExistence type="predicted"/>
<feature type="domain" description="PAC" evidence="4">
    <location>
        <begin position="371"/>
        <end position="425"/>
    </location>
</feature>
<dbReference type="SMART" id="SM00086">
    <property type="entry name" value="PAC"/>
    <property type="match status" value="2"/>
</dbReference>
<dbReference type="Gene3D" id="3.20.20.450">
    <property type="entry name" value="EAL domain"/>
    <property type="match status" value="1"/>
</dbReference>
<dbReference type="CDD" id="cd00130">
    <property type="entry name" value="PAS"/>
    <property type="match status" value="2"/>
</dbReference>
<dbReference type="SMART" id="SM00052">
    <property type="entry name" value="EAL"/>
    <property type="match status" value="1"/>
</dbReference>
<dbReference type="PIRSF" id="PIRSF005925">
    <property type="entry name" value="Dos"/>
    <property type="match status" value="1"/>
</dbReference>
<comment type="caution">
    <text evidence="7">The sequence shown here is derived from an EMBL/GenBank/DDBJ whole genome shotgun (WGS) entry which is preliminary data.</text>
</comment>
<evidence type="ECO:0000259" key="3">
    <source>
        <dbReference type="PROSITE" id="PS50112"/>
    </source>
</evidence>
<dbReference type="Pfam" id="PF00990">
    <property type="entry name" value="GGDEF"/>
    <property type="match status" value="1"/>
</dbReference>
<dbReference type="SMART" id="SM00091">
    <property type="entry name" value="PAS"/>
    <property type="match status" value="2"/>
</dbReference>
<dbReference type="Gene3D" id="3.30.450.20">
    <property type="entry name" value="PAS domain"/>
    <property type="match status" value="2"/>
</dbReference>
<evidence type="ECO:0000259" key="5">
    <source>
        <dbReference type="PROSITE" id="PS50883"/>
    </source>
</evidence>
<keyword evidence="2" id="KW-0973">c-di-GMP</keyword>
<dbReference type="CDD" id="cd01948">
    <property type="entry name" value="EAL"/>
    <property type="match status" value="1"/>
</dbReference>
<dbReference type="RefSeq" id="WP_162216987.1">
    <property type="nucleotide sequence ID" value="NZ_JAAEHK010000001.1"/>
</dbReference>
<dbReference type="SUPFAM" id="SSF141868">
    <property type="entry name" value="EAL domain-like"/>
    <property type="match status" value="1"/>
</dbReference>
<dbReference type="Proteomes" id="UP000480312">
    <property type="component" value="Unassembled WGS sequence"/>
</dbReference>
<dbReference type="InterPro" id="IPR000160">
    <property type="entry name" value="GGDEF_dom"/>
</dbReference>
<dbReference type="PROSITE" id="PS50883">
    <property type="entry name" value="EAL"/>
    <property type="match status" value="1"/>
</dbReference>
<name>A0A7C9JQC5_9GAMM</name>
<dbReference type="Gene3D" id="3.30.450.40">
    <property type="match status" value="1"/>
</dbReference>
<dbReference type="InterPro" id="IPR029787">
    <property type="entry name" value="Nucleotide_cyclase"/>
</dbReference>
<dbReference type="EC" id="3.1.4.52" evidence="1"/>
<feature type="domain" description="EAL" evidence="5">
    <location>
        <begin position="602"/>
        <end position="856"/>
    </location>
</feature>
<dbReference type="Gene3D" id="3.30.70.270">
    <property type="match status" value="1"/>
</dbReference>
<dbReference type="SUPFAM" id="SSF55781">
    <property type="entry name" value="GAF domain-like"/>
    <property type="match status" value="1"/>
</dbReference>
<dbReference type="PROSITE" id="PS50113">
    <property type="entry name" value="PAC"/>
    <property type="match status" value="1"/>
</dbReference>
<accession>A0A7C9JQC5</accession>
<dbReference type="NCBIfam" id="TIGR00229">
    <property type="entry name" value="sensory_box"/>
    <property type="match status" value="2"/>
</dbReference>
<dbReference type="InterPro" id="IPR052155">
    <property type="entry name" value="Biofilm_reg_signaling"/>
</dbReference>
<feature type="domain" description="PAS" evidence="3">
    <location>
        <begin position="297"/>
        <end position="370"/>
    </location>
</feature>
<dbReference type="NCBIfam" id="TIGR00254">
    <property type="entry name" value="GGDEF"/>
    <property type="match status" value="1"/>
</dbReference>
<dbReference type="InterPro" id="IPR035965">
    <property type="entry name" value="PAS-like_dom_sf"/>
</dbReference>
<dbReference type="InterPro" id="IPR013656">
    <property type="entry name" value="PAS_4"/>
</dbReference>
<dbReference type="PANTHER" id="PTHR44757">
    <property type="entry name" value="DIGUANYLATE CYCLASE DGCP"/>
    <property type="match status" value="1"/>
</dbReference>
<dbReference type="InterPro" id="IPR001633">
    <property type="entry name" value="EAL_dom"/>
</dbReference>
<dbReference type="Pfam" id="PF08448">
    <property type="entry name" value="PAS_4"/>
    <property type="match status" value="1"/>
</dbReference>
<reference evidence="7 8" key="1">
    <citation type="submission" date="2020-01" db="EMBL/GenBank/DDBJ databases">
        <title>Whole genome sequencing of Halomonas alkaliphila strain LS44.</title>
        <authorList>
            <person name="Kumar S."/>
            <person name="Paul D."/>
            <person name="Shouche Y."/>
            <person name="Suryavanshi M.V."/>
        </authorList>
    </citation>
    <scope>NUCLEOTIDE SEQUENCE [LARGE SCALE GENOMIC DNA]</scope>
    <source>
        <strain evidence="7 8">LS44</strain>
    </source>
</reference>
<protein>
    <recommendedName>
        <fullName evidence="1">cyclic-guanylate-specific phosphodiesterase</fullName>
        <ecNumber evidence="1">3.1.4.52</ecNumber>
    </recommendedName>
</protein>
<dbReference type="EMBL" id="JAAEHK010000001">
    <property type="protein sequence ID" value="NDL69040.1"/>
    <property type="molecule type" value="Genomic_DNA"/>
</dbReference>
<dbReference type="PROSITE" id="PS50887">
    <property type="entry name" value="GGDEF"/>
    <property type="match status" value="1"/>
</dbReference>
<evidence type="ECO:0000259" key="4">
    <source>
        <dbReference type="PROSITE" id="PS50113"/>
    </source>
</evidence>
<evidence type="ECO:0000313" key="8">
    <source>
        <dbReference type="Proteomes" id="UP000480312"/>
    </source>
</evidence>
<dbReference type="InterPro" id="IPR001610">
    <property type="entry name" value="PAC"/>
</dbReference>
<dbReference type="CDD" id="cd01949">
    <property type="entry name" value="GGDEF"/>
    <property type="match status" value="1"/>
</dbReference>
<sequence>MYHEFPLLEAQQEIHELTAAGAPLNTTLAALIAWAELMLPDALVSIMRIDPAQNTLRLVPSPRFSADYIAHMQNIEIGPAIGTCGRAAFKKQLVVTDDIDTDPNWKDFRELAHAEGLRACWSMPILSANDEVLGTFATYYRHPATPSQNAQNSLARSASLAALVLLRHRDKQHHRTLFEWHRSLFVNHPDGVYEFDLNGHFQRCNKALESITGYKSSHLVGLHFNQFIVPSFRELTQQAFDSACRGDAITYETVGKHANGHHYHLEITNFPVVVDSVIVGVYGICRDVTERKQQTEEMRLLKRGMEASPSGIIMVDAQQAGMPIVFANPAFSRITGYGHSEVIGNNSRFLHGPDTAPEAIDAIRTAMCEQRDVSITLLNYRKDGELFWNHLVVSPVFDQRGACSHFIGIHQDITHEKAQEAKLAYQATHDLLTGLPNYSAFTEQLASRFQLHTLGPHLGTLVVMQLDLDGFKAINDGLGHHVANRVLITVAQRLEGLVSPPAMAARLVGDEFALLLSVKDDLDATINLLAERILTTLAEPIELEGQLVHLSASIGIAYATTTVVAPYSLLQHANLALEQAKRQGRNTWQWYRGRKAESVKHSVAMRHDLHTALSEGHFELHYQPLVDAMSSRIRSVEALVRWRHPTLGLIAPGDFIPLAEQTGQIIPLGRWVLLQACREIAALNEQSDRVLSVAVNISSLQFCRDGFLDEVKYALKATGLPPERLELEVTESVLLDGTDPIIELMQTLKAMGVRVALDDFGTGFSSLSYLCDLPTHKVKLDRRFVQKTLENRRMAAIVQGVITMAHHMDMQVVAEGIETRAQQEDLTRRHCDLLQGYLFARPMPLEELKRLPDQLPVALTADNLNS</sequence>
<gene>
    <name evidence="7" type="ORF">GPL32_00775</name>
</gene>
<dbReference type="Pfam" id="PF13426">
    <property type="entry name" value="PAS_9"/>
    <property type="match status" value="1"/>
</dbReference>
<dbReference type="InterPro" id="IPR000014">
    <property type="entry name" value="PAS"/>
</dbReference>
<dbReference type="GO" id="GO:0071111">
    <property type="term" value="F:cyclic-guanylate-specific phosphodiesterase activity"/>
    <property type="evidence" value="ECO:0007669"/>
    <property type="project" value="UniProtKB-EC"/>
</dbReference>
<dbReference type="InterPro" id="IPR000700">
    <property type="entry name" value="PAS-assoc_C"/>
</dbReference>
<dbReference type="Pfam" id="PF00563">
    <property type="entry name" value="EAL"/>
    <property type="match status" value="1"/>
</dbReference>
<evidence type="ECO:0000256" key="1">
    <source>
        <dbReference type="ARBA" id="ARBA00012282"/>
    </source>
</evidence>
<dbReference type="InterPro" id="IPR003018">
    <property type="entry name" value="GAF"/>
</dbReference>
<dbReference type="PANTHER" id="PTHR44757:SF2">
    <property type="entry name" value="BIOFILM ARCHITECTURE MAINTENANCE PROTEIN MBAA"/>
    <property type="match status" value="1"/>
</dbReference>
<dbReference type="AlphaFoldDB" id="A0A7C9JQC5"/>
<evidence type="ECO:0000259" key="6">
    <source>
        <dbReference type="PROSITE" id="PS50887"/>
    </source>
</evidence>
<evidence type="ECO:0000313" key="7">
    <source>
        <dbReference type="EMBL" id="NDL69040.1"/>
    </source>
</evidence>
<dbReference type="SMART" id="SM00267">
    <property type="entry name" value="GGDEF"/>
    <property type="match status" value="1"/>
</dbReference>